<protein>
    <submittedName>
        <fullName evidence="2">DUF5723 family protein</fullName>
    </submittedName>
</protein>
<evidence type="ECO:0000313" key="2">
    <source>
        <dbReference type="EMBL" id="MCR9014789.1"/>
    </source>
</evidence>
<dbReference type="InterPro" id="IPR043781">
    <property type="entry name" value="DUF5723"/>
</dbReference>
<reference evidence="2" key="1">
    <citation type="submission" date="2022-08" db="EMBL/GenBank/DDBJ databases">
        <authorList>
            <person name="Zhang D."/>
        </authorList>
    </citation>
    <scope>NUCLEOTIDE SEQUENCE</scope>
    <source>
        <strain evidence="2">XJ19-11</strain>
    </source>
</reference>
<dbReference type="Proteomes" id="UP001142175">
    <property type="component" value="Unassembled WGS sequence"/>
</dbReference>
<dbReference type="AlphaFoldDB" id="A0A9X2P7W7"/>
<feature type="domain" description="DUF5723" evidence="1">
    <location>
        <begin position="36"/>
        <end position="403"/>
    </location>
</feature>
<comment type="caution">
    <text evidence="2">The sequence shown here is derived from an EMBL/GenBank/DDBJ whole genome shotgun (WGS) entry which is preliminary data.</text>
</comment>
<evidence type="ECO:0000313" key="3">
    <source>
        <dbReference type="Proteomes" id="UP001142175"/>
    </source>
</evidence>
<dbReference type="EMBL" id="JANSUY010000003">
    <property type="protein sequence ID" value="MCR9014789.1"/>
    <property type="molecule type" value="Genomic_DNA"/>
</dbReference>
<gene>
    <name evidence="2" type="ORF">NU887_07045</name>
</gene>
<organism evidence="2 3">
    <name type="scientific">Aquiflexum gelatinilyticum</name>
    <dbReference type="NCBI Taxonomy" id="2961943"/>
    <lineage>
        <taxon>Bacteria</taxon>
        <taxon>Pseudomonadati</taxon>
        <taxon>Bacteroidota</taxon>
        <taxon>Cytophagia</taxon>
        <taxon>Cytophagales</taxon>
        <taxon>Cyclobacteriaceae</taxon>
        <taxon>Aquiflexum</taxon>
    </lineage>
</organism>
<name>A0A9X2P7W7_9BACT</name>
<keyword evidence="3" id="KW-1185">Reference proteome</keyword>
<sequence length="435" mass="48232">MAQFPYVGIQNSQRKGIISAMMNPAEMNNLSRAVEVQFFAGNAAFGNNVLTFSETLEYSNDLWNKMMERADQPVNGNTDGSVIIPSFGMKTGKWSFGLISQVQSRATILNLNPELGRYVTENEVNFDLIRLAINNPNNQRANTATWFESGIVVGREIWNSPKSKLSVGTNFKLLFPTGYTNIGVGNLRGTLVVDQSEVSLTNAEGIINFSYNESVVDTRNFNIDYNNLSFGNLNGFGFDIGFNYQLKNNKGVWLNTGMAFRNIGKLTFGGGQNNQTFRMSIPEGESFRIDLLEPDLKAIERDFLESGYFSRESNQDGFVVGLPTVWAANADLKLTDKFFVSLYGQTFIQNKNNNLQIPAINLIALTPSAIFGKFEVYSSWGYYDITGFTGGLGFRYGGFFIGSQSVMTALINQSKKADIQIGLSWGFGKKTSGNF</sequence>
<proteinExistence type="predicted"/>
<accession>A0A9X2P7W7</accession>
<dbReference type="Pfam" id="PF18990">
    <property type="entry name" value="DUF5723"/>
    <property type="match status" value="1"/>
</dbReference>
<evidence type="ECO:0000259" key="1">
    <source>
        <dbReference type="Pfam" id="PF18990"/>
    </source>
</evidence>